<dbReference type="EMBL" id="GISG01083133">
    <property type="protein sequence ID" value="MBA4632533.1"/>
    <property type="molecule type" value="Transcribed_RNA"/>
</dbReference>
<protein>
    <submittedName>
        <fullName evidence="1">Uncharacterized protein</fullName>
    </submittedName>
</protein>
<accession>A0A7C8Z380</accession>
<evidence type="ECO:0000313" key="1">
    <source>
        <dbReference type="EMBL" id="MBA4632531.1"/>
    </source>
</evidence>
<reference evidence="1" key="1">
    <citation type="journal article" date="2013" name="J. Plant Res.">
        <title>Effect of fungi and light on seed germination of three Opuntia species from semiarid lands of central Mexico.</title>
        <authorList>
            <person name="Delgado-Sanchez P."/>
            <person name="Jimenez-Bremont J.F."/>
            <person name="Guerrero-Gonzalez Mde L."/>
            <person name="Flores J."/>
        </authorList>
    </citation>
    <scope>NUCLEOTIDE SEQUENCE</scope>
    <source>
        <tissue evidence="1">Cladode</tissue>
    </source>
</reference>
<sequence length="203" mass="21693">MQIHHCSVHQWQFPCHSSSPQQLIACIGWRAKNDGIVRRSTGEGTRLVIVRVAIRAWASFFKEHRVNRRVTCVGCTVALAATKLRIPESLARALTRDSSPKPYDVAPIPTRRRHAQLSRASDVEVYKAAGGTAVSPVSTTRHHKHGEVVAVDEADVVEVEAAGAVESEFGEGGRRDGAGAGALNLAGTTVAGEARELTSGGVD</sequence>
<reference evidence="1" key="2">
    <citation type="submission" date="2020-07" db="EMBL/GenBank/DDBJ databases">
        <authorList>
            <person name="Vera ALvarez R."/>
            <person name="Arias-Moreno D.M."/>
            <person name="Jimenez-Jacinto V."/>
            <person name="Jimenez-Bremont J.F."/>
            <person name="Swaminathan K."/>
            <person name="Moose S.P."/>
            <person name="Guerrero-Gonzalez M.L."/>
            <person name="Marino-Ramirez L."/>
            <person name="Landsman D."/>
            <person name="Rodriguez-Kessler M."/>
            <person name="Delgado-Sanchez P."/>
        </authorList>
    </citation>
    <scope>NUCLEOTIDE SEQUENCE</scope>
    <source>
        <tissue evidence="1">Cladode</tissue>
    </source>
</reference>
<dbReference type="AlphaFoldDB" id="A0A7C8Z380"/>
<dbReference type="EMBL" id="GISG01083131">
    <property type="protein sequence ID" value="MBA4632531.1"/>
    <property type="molecule type" value="Transcribed_RNA"/>
</dbReference>
<dbReference type="EMBL" id="GISG01083130">
    <property type="protein sequence ID" value="MBA4632530.1"/>
    <property type="molecule type" value="Transcribed_RNA"/>
</dbReference>
<name>A0A7C8Z380_OPUST</name>
<organism evidence="1">
    <name type="scientific">Opuntia streptacantha</name>
    <name type="common">Prickly pear cactus</name>
    <name type="synonym">Opuntia cardona</name>
    <dbReference type="NCBI Taxonomy" id="393608"/>
    <lineage>
        <taxon>Eukaryota</taxon>
        <taxon>Viridiplantae</taxon>
        <taxon>Streptophyta</taxon>
        <taxon>Embryophyta</taxon>
        <taxon>Tracheophyta</taxon>
        <taxon>Spermatophyta</taxon>
        <taxon>Magnoliopsida</taxon>
        <taxon>eudicotyledons</taxon>
        <taxon>Gunneridae</taxon>
        <taxon>Pentapetalae</taxon>
        <taxon>Caryophyllales</taxon>
        <taxon>Cactineae</taxon>
        <taxon>Cactaceae</taxon>
        <taxon>Opuntioideae</taxon>
        <taxon>Opuntia</taxon>
    </lineage>
</organism>
<proteinExistence type="predicted"/>